<proteinExistence type="predicted"/>
<comment type="caution">
    <text evidence="1">The sequence shown here is derived from an EMBL/GenBank/DDBJ whole genome shotgun (WGS) entry which is preliminary data.</text>
</comment>
<name>A0A4Q7XYS3_9BACT</name>
<organism evidence="1 2">
    <name type="scientific">Edaphobacter modestus</name>
    <dbReference type="NCBI Taxonomy" id="388466"/>
    <lineage>
        <taxon>Bacteria</taxon>
        <taxon>Pseudomonadati</taxon>
        <taxon>Acidobacteriota</taxon>
        <taxon>Terriglobia</taxon>
        <taxon>Terriglobales</taxon>
        <taxon>Acidobacteriaceae</taxon>
        <taxon>Edaphobacter</taxon>
    </lineage>
</organism>
<accession>A0A4Q7XYS3</accession>
<dbReference type="RefSeq" id="WP_130425314.1">
    <property type="nucleotide sequence ID" value="NZ_SHKW01000008.1"/>
</dbReference>
<reference evidence="1 2" key="1">
    <citation type="submission" date="2019-02" db="EMBL/GenBank/DDBJ databases">
        <title>Genomic Encyclopedia of Archaeal and Bacterial Type Strains, Phase II (KMG-II): from individual species to whole genera.</title>
        <authorList>
            <person name="Goeker M."/>
        </authorList>
    </citation>
    <scope>NUCLEOTIDE SEQUENCE [LARGE SCALE GENOMIC DNA]</scope>
    <source>
        <strain evidence="1 2">DSM 18101</strain>
    </source>
</reference>
<dbReference type="Proteomes" id="UP000292958">
    <property type="component" value="Unassembled WGS sequence"/>
</dbReference>
<evidence type="ECO:0000313" key="2">
    <source>
        <dbReference type="Proteomes" id="UP000292958"/>
    </source>
</evidence>
<keyword evidence="2" id="KW-1185">Reference proteome</keyword>
<sequence length="87" mass="10175">MSTSKELAERQRKYDLLHHKMRLQWLKGKPRLDSLERTLLEQSERFVADGPESRLMFSVDISDKDYLQALDEFEATGQIPPSHTAEE</sequence>
<dbReference type="AlphaFoldDB" id="A0A4Q7XYS3"/>
<protein>
    <submittedName>
        <fullName evidence="1">Uncharacterized protein</fullName>
    </submittedName>
</protein>
<dbReference type="EMBL" id="SHKW01000008">
    <property type="protein sequence ID" value="RZU28921.1"/>
    <property type="molecule type" value="Genomic_DNA"/>
</dbReference>
<evidence type="ECO:0000313" key="1">
    <source>
        <dbReference type="EMBL" id="RZU28921.1"/>
    </source>
</evidence>
<gene>
    <name evidence="1" type="ORF">BDD14_6506</name>
</gene>